<dbReference type="SUPFAM" id="SSF53822">
    <property type="entry name" value="Periplasmic binding protein-like I"/>
    <property type="match status" value="1"/>
</dbReference>
<comment type="similarity">
    <text evidence="2">Belongs to the bacterial solute-binding protein 2 family.</text>
</comment>
<name>A0A7W4W1Q7_9ACTN</name>
<dbReference type="PANTHER" id="PTHR46847:SF1">
    <property type="entry name" value="D-ALLOSE-BINDING PERIPLASMIC PROTEIN-RELATED"/>
    <property type="match status" value="1"/>
</dbReference>
<evidence type="ECO:0000256" key="3">
    <source>
        <dbReference type="ARBA" id="ARBA00022729"/>
    </source>
</evidence>
<evidence type="ECO:0000259" key="5">
    <source>
        <dbReference type="Pfam" id="PF13407"/>
    </source>
</evidence>
<evidence type="ECO:0000256" key="2">
    <source>
        <dbReference type="ARBA" id="ARBA00007639"/>
    </source>
</evidence>
<dbReference type="GO" id="GO:0030246">
    <property type="term" value="F:carbohydrate binding"/>
    <property type="evidence" value="ECO:0007669"/>
    <property type="project" value="UniProtKB-ARBA"/>
</dbReference>
<dbReference type="InterPro" id="IPR025997">
    <property type="entry name" value="SBP_2_dom"/>
</dbReference>
<sequence>MRSKLVMAVVGTLLLAGATACGEDSTASSSTTTGDSAAVEAAQAEIEEASTPLTFTAPGPPLDASKSRGSSIHVVALNLQVPLLSHISEYVSEVGGELGMKVSIHNADDQVTGMQKGIQDAIAQRADALLILGVPVDLVRSALQDAKAAGIPVINVLNNPIDMDAPGQGAGEEFYASVGTDLGLGGRLIAEKAIVDTDGQANVLFVDSEGLSPQPPVAAAVKETLGECDGCTLETKNVPVANWGTDITPLVVTSLRANPNINYVITLFDSMAIFATAGVQQAGAAGTVHVVSHNGGSAALSLVKKGDVMTADPGVSEEWAGWAAIDQAMRGMQGLEPGDPMVPYLYLDTASVQDVDVENERDVYGDPFVAGFRELWGLE</sequence>
<feature type="signal peptide" evidence="4">
    <location>
        <begin position="1"/>
        <end position="22"/>
    </location>
</feature>
<keyword evidence="7" id="KW-1185">Reference proteome</keyword>
<organism evidence="6 7">
    <name type="scientific">Nocardioides soli</name>
    <dbReference type="NCBI Taxonomy" id="1036020"/>
    <lineage>
        <taxon>Bacteria</taxon>
        <taxon>Bacillati</taxon>
        <taxon>Actinomycetota</taxon>
        <taxon>Actinomycetes</taxon>
        <taxon>Propionibacteriales</taxon>
        <taxon>Nocardioidaceae</taxon>
        <taxon>Nocardioides</taxon>
    </lineage>
</organism>
<accession>A0A7W4W1Q7</accession>
<reference evidence="6 7" key="1">
    <citation type="submission" date="2020-08" db="EMBL/GenBank/DDBJ databases">
        <title>Sequencing the genomes of 1000 actinobacteria strains.</title>
        <authorList>
            <person name="Klenk H.-P."/>
        </authorList>
    </citation>
    <scope>NUCLEOTIDE SEQUENCE [LARGE SCALE GENOMIC DNA]</scope>
    <source>
        <strain evidence="6 7">DSM 105498</strain>
    </source>
</reference>
<keyword evidence="3 4" id="KW-0732">Signal</keyword>
<evidence type="ECO:0000313" key="7">
    <source>
        <dbReference type="Proteomes" id="UP000589626"/>
    </source>
</evidence>
<dbReference type="PROSITE" id="PS51257">
    <property type="entry name" value="PROKAR_LIPOPROTEIN"/>
    <property type="match status" value="1"/>
</dbReference>
<evidence type="ECO:0000256" key="1">
    <source>
        <dbReference type="ARBA" id="ARBA00004196"/>
    </source>
</evidence>
<evidence type="ECO:0000256" key="4">
    <source>
        <dbReference type="SAM" id="SignalP"/>
    </source>
</evidence>
<dbReference type="CDD" id="cd01536">
    <property type="entry name" value="PBP1_ABC_sugar_binding-like"/>
    <property type="match status" value="1"/>
</dbReference>
<feature type="chain" id="PRO_5030891673" evidence="4">
    <location>
        <begin position="23"/>
        <end position="379"/>
    </location>
</feature>
<dbReference type="InterPro" id="IPR028082">
    <property type="entry name" value="Peripla_BP_I"/>
</dbReference>
<dbReference type="RefSeq" id="WP_183595344.1">
    <property type="nucleotide sequence ID" value="NZ_JACHWR010000006.1"/>
</dbReference>
<dbReference type="GO" id="GO:0030313">
    <property type="term" value="C:cell envelope"/>
    <property type="evidence" value="ECO:0007669"/>
    <property type="project" value="UniProtKB-SubCell"/>
</dbReference>
<gene>
    <name evidence="6" type="ORF">FHU40_005199</name>
</gene>
<comment type="subcellular location">
    <subcellularLocation>
        <location evidence="1">Cell envelope</location>
    </subcellularLocation>
</comment>
<dbReference type="AlphaFoldDB" id="A0A7W4W1Q7"/>
<evidence type="ECO:0000313" key="6">
    <source>
        <dbReference type="EMBL" id="MBB3045342.1"/>
    </source>
</evidence>
<protein>
    <submittedName>
        <fullName evidence="6">Ribose transport system substrate-binding protein</fullName>
    </submittedName>
</protein>
<comment type="caution">
    <text evidence="6">The sequence shown here is derived from an EMBL/GenBank/DDBJ whole genome shotgun (WGS) entry which is preliminary data.</text>
</comment>
<dbReference type="Proteomes" id="UP000589626">
    <property type="component" value="Unassembled WGS sequence"/>
</dbReference>
<dbReference type="EMBL" id="JACHWR010000006">
    <property type="protein sequence ID" value="MBB3045342.1"/>
    <property type="molecule type" value="Genomic_DNA"/>
</dbReference>
<dbReference type="Gene3D" id="3.40.50.2300">
    <property type="match status" value="2"/>
</dbReference>
<proteinExistence type="inferred from homology"/>
<dbReference type="Pfam" id="PF13407">
    <property type="entry name" value="Peripla_BP_4"/>
    <property type="match status" value="1"/>
</dbReference>
<dbReference type="PANTHER" id="PTHR46847">
    <property type="entry name" value="D-ALLOSE-BINDING PERIPLASMIC PROTEIN-RELATED"/>
    <property type="match status" value="1"/>
</dbReference>
<feature type="domain" description="Periplasmic binding protein" evidence="5">
    <location>
        <begin position="91"/>
        <end position="333"/>
    </location>
</feature>